<name>A0A4D6HB64_9EURY</name>
<sequence>MERSDVVEIAIAVGSVGVFVGALAVVGSMYGTDNSIAADGALPLVGALVLFVVVMALAGLYLAGQDS</sequence>
<dbReference type="GeneID" id="39847464"/>
<dbReference type="Pfam" id="PF24284">
    <property type="entry name" value="DUF7472"/>
    <property type="match status" value="1"/>
</dbReference>
<dbReference type="RefSeq" id="WP_079979579.1">
    <property type="nucleotide sequence ID" value="NZ_CP031310.1"/>
</dbReference>
<gene>
    <name evidence="2" type="ORF">DV733_06330</name>
</gene>
<keyword evidence="3" id="KW-1185">Reference proteome</keyword>
<feature type="transmembrane region" description="Helical" evidence="1">
    <location>
        <begin position="7"/>
        <end position="30"/>
    </location>
</feature>
<organism evidence="2 3">
    <name type="scientific">Halapricum salinum</name>
    <dbReference type="NCBI Taxonomy" id="1457250"/>
    <lineage>
        <taxon>Archaea</taxon>
        <taxon>Methanobacteriati</taxon>
        <taxon>Methanobacteriota</taxon>
        <taxon>Stenosarchaea group</taxon>
        <taxon>Halobacteria</taxon>
        <taxon>Halobacteriales</taxon>
        <taxon>Haloarculaceae</taxon>
        <taxon>Halapricum</taxon>
    </lineage>
</organism>
<accession>A0A4D6HB64</accession>
<dbReference type="EMBL" id="CP031310">
    <property type="protein sequence ID" value="QCC50885.1"/>
    <property type="molecule type" value="Genomic_DNA"/>
</dbReference>
<dbReference type="AlphaFoldDB" id="A0A4D6HB64"/>
<evidence type="ECO:0008006" key="4">
    <source>
        <dbReference type="Google" id="ProtNLM"/>
    </source>
</evidence>
<evidence type="ECO:0000313" key="2">
    <source>
        <dbReference type="EMBL" id="QCC50885.1"/>
    </source>
</evidence>
<dbReference type="InterPro" id="IPR055895">
    <property type="entry name" value="DUF7472"/>
</dbReference>
<reference evidence="2 3" key="1">
    <citation type="journal article" date="2019" name="Nat. Commun.">
        <title>A new type of DNA phosphorothioation-based antiviral system in archaea.</title>
        <authorList>
            <person name="Xiong L."/>
            <person name="Liu S."/>
            <person name="Chen S."/>
            <person name="Xiao Y."/>
            <person name="Zhu B."/>
            <person name="Gao Y."/>
            <person name="Zhang Y."/>
            <person name="Chen B."/>
            <person name="Luo J."/>
            <person name="Deng Z."/>
            <person name="Chen X."/>
            <person name="Wang L."/>
            <person name="Chen S."/>
        </authorList>
    </citation>
    <scope>NUCLEOTIDE SEQUENCE [LARGE SCALE GENOMIC DNA]</scope>
    <source>
        <strain evidence="2 3">CBA1105</strain>
    </source>
</reference>
<keyword evidence="1" id="KW-0472">Membrane</keyword>
<keyword evidence="1" id="KW-1133">Transmembrane helix</keyword>
<proteinExistence type="predicted"/>
<dbReference type="KEGG" id="hsn:DV733_06330"/>
<evidence type="ECO:0000256" key="1">
    <source>
        <dbReference type="SAM" id="Phobius"/>
    </source>
</evidence>
<evidence type="ECO:0000313" key="3">
    <source>
        <dbReference type="Proteomes" id="UP000296706"/>
    </source>
</evidence>
<dbReference type="Proteomes" id="UP000296706">
    <property type="component" value="Chromosome"/>
</dbReference>
<protein>
    <recommendedName>
        <fullName evidence="4">Transporter</fullName>
    </recommendedName>
</protein>
<keyword evidence="1" id="KW-0812">Transmembrane</keyword>
<feature type="transmembrane region" description="Helical" evidence="1">
    <location>
        <begin position="42"/>
        <end position="63"/>
    </location>
</feature>